<accession>A0AAJ7X544</accession>
<gene>
    <name evidence="5" type="primary">LOC116948838</name>
</gene>
<evidence type="ECO:0000256" key="3">
    <source>
        <dbReference type="SAM" id="SignalP"/>
    </source>
</evidence>
<feature type="signal peptide" evidence="3">
    <location>
        <begin position="1"/>
        <end position="22"/>
    </location>
</feature>
<proteinExistence type="predicted"/>
<dbReference type="RefSeq" id="XP_032821869.1">
    <property type="nucleotide sequence ID" value="XM_032965978.1"/>
</dbReference>
<dbReference type="Proteomes" id="UP001318040">
    <property type="component" value="Chromosome 35"/>
</dbReference>
<sequence>MGAAAWILVLVLGVWLHPFAGAAGTTSAQISLATSTIAVSTSRVATTTPAVAIPVTTTTAAAGTTTTNATTTATTTAVPTSAVPTSATSPASTSMAPTPASGSEPSATSTTANQTTVNGTGEAGATVDDRGGSFPPVATALIVLLSLAVIAALGFIAYRHLGPQKGPEFERLTDLPMNTLKEESPFARYGK</sequence>
<keyword evidence="2" id="KW-0812">Transmembrane</keyword>
<name>A0AAJ7X544_PETMA</name>
<keyword evidence="3" id="KW-0732">Signal</keyword>
<evidence type="ECO:0000313" key="5">
    <source>
        <dbReference type="RefSeq" id="XP_032821869.1"/>
    </source>
</evidence>
<evidence type="ECO:0000313" key="4">
    <source>
        <dbReference type="Proteomes" id="UP001318040"/>
    </source>
</evidence>
<feature type="compositionally biased region" description="Low complexity" evidence="1">
    <location>
        <begin position="71"/>
        <end position="101"/>
    </location>
</feature>
<evidence type="ECO:0000256" key="2">
    <source>
        <dbReference type="SAM" id="Phobius"/>
    </source>
</evidence>
<feature type="compositionally biased region" description="Polar residues" evidence="1">
    <location>
        <begin position="103"/>
        <end position="119"/>
    </location>
</feature>
<protein>
    <submittedName>
        <fullName evidence="5">Cell wall protein DAN4-like isoform X2</fullName>
    </submittedName>
</protein>
<keyword evidence="4" id="KW-1185">Reference proteome</keyword>
<evidence type="ECO:0000256" key="1">
    <source>
        <dbReference type="SAM" id="MobiDB-lite"/>
    </source>
</evidence>
<feature type="chain" id="PRO_5042574284" evidence="3">
    <location>
        <begin position="23"/>
        <end position="191"/>
    </location>
</feature>
<feature type="region of interest" description="Disordered" evidence="1">
    <location>
        <begin position="71"/>
        <end position="131"/>
    </location>
</feature>
<keyword evidence="2" id="KW-1133">Transmembrane helix</keyword>
<feature type="transmembrane region" description="Helical" evidence="2">
    <location>
        <begin position="137"/>
        <end position="158"/>
    </location>
</feature>
<keyword evidence="2" id="KW-0472">Membrane</keyword>
<reference evidence="5" key="1">
    <citation type="submission" date="2025-08" db="UniProtKB">
        <authorList>
            <consortium name="RefSeq"/>
        </authorList>
    </citation>
    <scope>IDENTIFICATION</scope>
    <source>
        <tissue evidence="5">Sperm</tissue>
    </source>
</reference>
<organism evidence="4 5">
    <name type="scientific">Petromyzon marinus</name>
    <name type="common">Sea lamprey</name>
    <dbReference type="NCBI Taxonomy" id="7757"/>
    <lineage>
        <taxon>Eukaryota</taxon>
        <taxon>Metazoa</taxon>
        <taxon>Chordata</taxon>
        <taxon>Craniata</taxon>
        <taxon>Vertebrata</taxon>
        <taxon>Cyclostomata</taxon>
        <taxon>Hyperoartia</taxon>
        <taxon>Petromyzontiformes</taxon>
        <taxon>Petromyzontidae</taxon>
        <taxon>Petromyzon</taxon>
    </lineage>
</organism>
<dbReference type="AlphaFoldDB" id="A0AAJ7X544"/>